<evidence type="ECO:0000256" key="6">
    <source>
        <dbReference type="ARBA" id="ARBA00022741"/>
    </source>
</evidence>
<dbReference type="AlphaFoldDB" id="A0A8X8W6T4"/>
<feature type="domain" description="AAA+ ATPase" evidence="9">
    <location>
        <begin position="78"/>
        <end position="214"/>
    </location>
</feature>
<dbReference type="GO" id="GO:0016887">
    <property type="term" value="F:ATP hydrolysis activity"/>
    <property type="evidence" value="ECO:0007669"/>
    <property type="project" value="InterPro"/>
</dbReference>
<dbReference type="GO" id="GO:0005524">
    <property type="term" value="F:ATP binding"/>
    <property type="evidence" value="ECO:0007669"/>
    <property type="project" value="UniProtKB-KW"/>
</dbReference>
<dbReference type="Pfam" id="PF08542">
    <property type="entry name" value="Rep_fac_C"/>
    <property type="match status" value="1"/>
</dbReference>
<dbReference type="InterPro" id="IPR008921">
    <property type="entry name" value="DNA_pol3_clamp-load_cplx_C"/>
</dbReference>
<dbReference type="CDD" id="cd18140">
    <property type="entry name" value="HLD_clamp_RFC"/>
    <property type="match status" value="1"/>
</dbReference>
<evidence type="ECO:0000256" key="3">
    <source>
        <dbReference type="ARBA" id="ARBA00005378"/>
    </source>
</evidence>
<dbReference type="Gene3D" id="1.20.272.10">
    <property type="match status" value="1"/>
</dbReference>
<comment type="subcellular location">
    <subcellularLocation>
        <location evidence="2">Nucleus</location>
    </subcellularLocation>
</comment>
<dbReference type="InterPro" id="IPR013748">
    <property type="entry name" value="Rep_factorC_C"/>
</dbReference>
<dbReference type="InterPro" id="IPR003593">
    <property type="entry name" value="AAA+_ATPase"/>
</dbReference>
<evidence type="ECO:0000256" key="2">
    <source>
        <dbReference type="ARBA" id="ARBA00004123"/>
    </source>
</evidence>
<keyword evidence="6" id="KW-0547">Nucleotide-binding</keyword>
<name>A0A8X8W6T4_SALSN</name>
<sequence length="406" mass="45010">MPETKIPQKRGIKSQFSEKIENPLISEGKEAHFHIAAMAPVLPSSQQWVEKYRPKQVKDVAHQEEVVRVLTNTLETTNCPHMLFYGPPGTGKTTTALAIAHQLYGPELYKSRVLELNASDDRGINVVRTKIKNFAAVAVGSARQGGYPCPPYKIIILDEADSMTEDAQASLLNALRRTMETYSKVTRFFFICNYISRIIEPLASRCAKFRFKPLTEEIMTSRILYICNEEALKLDSEALSTLSSISQGDMRRAITYLQSAARLFGSSISSKDLISVSGVSCTTEFVNDVLDDLSCSETRSACVIPDGVVQALFTACKSGDFDIADKEVKNVIAEGYPASQMLNHLYDVVVESDDIPDDQKARICKKFGEADKCLVDGADEYLQLLDVASNIMRALNNMPQEFPFGS</sequence>
<dbReference type="GO" id="GO:0003689">
    <property type="term" value="F:DNA clamp loader activity"/>
    <property type="evidence" value="ECO:0007669"/>
    <property type="project" value="TreeGrafter"/>
</dbReference>
<organism evidence="10">
    <name type="scientific">Salvia splendens</name>
    <name type="common">Scarlet sage</name>
    <dbReference type="NCBI Taxonomy" id="180675"/>
    <lineage>
        <taxon>Eukaryota</taxon>
        <taxon>Viridiplantae</taxon>
        <taxon>Streptophyta</taxon>
        <taxon>Embryophyta</taxon>
        <taxon>Tracheophyta</taxon>
        <taxon>Spermatophyta</taxon>
        <taxon>Magnoliopsida</taxon>
        <taxon>eudicotyledons</taxon>
        <taxon>Gunneridae</taxon>
        <taxon>Pentapetalae</taxon>
        <taxon>asterids</taxon>
        <taxon>lamiids</taxon>
        <taxon>Lamiales</taxon>
        <taxon>Lamiaceae</taxon>
        <taxon>Nepetoideae</taxon>
        <taxon>Mentheae</taxon>
        <taxon>Salviinae</taxon>
        <taxon>Salvia</taxon>
        <taxon>Salvia subgen. Calosphace</taxon>
        <taxon>core Calosphace</taxon>
    </lineage>
</organism>
<evidence type="ECO:0000256" key="1">
    <source>
        <dbReference type="ARBA" id="ARBA00002386"/>
    </source>
</evidence>
<dbReference type="Pfam" id="PF21960">
    <property type="entry name" value="RCF1-5-like_lid"/>
    <property type="match status" value="1"/>
</dbReference>
<dbReference type="Gene3D" id="3.40.50.300">
    <property type="entry name" value="P-loop containing nucleotide triphosphate hydrolases"/>
    <property type="match status" value="1"/>
</dbReference>
<evidence type="ECO:0000313" key="10">
    <source>
        <dbReference type="EMBL" id="KAG6388651.1"/>
    </source>
</evidence>
<keyword evidence="8" id="KW-0539">Nucleus</keyword>
<dbReference type="FunFam" id="1.20.272.10:FF:000016">
    <property type="entry name" value="Replication factor C subunit 4"/>
    <property type="match status" value="1"/>
</dbReference>
<evidence type="ECO:0000259" key="9">
    <source>
        <dbReference type="SMART" id="SM00382"/>
    </source>
</evidence>
<dbReference type="SUPFAM" id="SSF52540">
    <property type="entry name" value="P-loop containing nucleoside triphosphate hydrolases"/>
    <property type="match status" value="1"/>
</dbReference>
<gene>
    <name evidence="10" type="ORF">SASPL_150083</name>
</gene>
<evidence type="ECO:0000256" key="7">
    <source>
        <dbReference type="ARBA" id="ARBA00022840"/>
    </source>
</evidence>
<dbReference type="EMBL" id="PNBA02000020">
    <property type="protein sequence ID" value="KAG6388651.1"/>
    <property type="molecule type" value="Genomic_DNA"/>
</dbReference>
<dbReference type="SMART" id="SM00382">
    <property type="entry name" value="AAA"/>
    <property type="match status" value="1"/>
</dbReference>
<dbReference type="GO" id="GO:0005634">
    <property type="term" value="C:nucleus"/>
    <property type="evidence" value="ECO:0007669"/>
    <property type="project" value="UniProtKB-SubCell"/>
</dbReference>
<dbReference type="PANTHER" id="PTHR11669:SF20">
    <property type="entry name" value="REPLICATION FACTOR C SUBUNIT 4"/>
    <property type="match status" value="1"/>
</dbReference>
<reference evidence="10" key="1">
    <citation type="submission" date="2018-01" db="EMBL/GenBank/DDBJ databases">
        <authorList>
            <person name="Mao J.F."/>
        </authorList>
    </citation>
    <scope>NUCLEOTIDE SEQUENCE</scope>
    <source>
        <strain evidence="10">Huo1</strain>
        <tissue evidence="10">Leaf</tissue>
    </source>
</reference>
<comment type="subunit">
    <text evidence="4">Heterotetramer of subunits RFC2, RFC3, RFC4 and RFC5 that can form a complex with RFC1.</text>
</comment>
<keyword evidence="11" id="KW-1185">Reference proteome</keyword>
<evidence type="ECO:0000313" key="11">
    <source>
        <dbReference type="Proteomes" id="UP000298416"/>
    </source>
</evidence>
<dbReference type="PANTHER" id="PTHR11669">
    <property type="entry name" value="REPLICATION FACTOR C / DNA POLYMERASE III GAMMA-TAU SUBUNIT"/>
    <property type="match status" value="1"/>
</dbReference>
<dbReference type="FunFam" id="3.40.50.300:FF:000129">
    <property type="entry name" value="Replication factor C subunit 5"/>
    <property type="match status" value="1"/>
</dbReference>
<dbReference type="SUPFAM" id="SSF48019">
    <property type="entry name" value="post-AAA+ oligomerization domain-like"/>
    <property type="match status" value="1"/>
</dbReference>
<dbReference type="InterPro" id="IPR003959">
    <property type="entry name" value="ATPase_AAA_core"/>
</dbReference>
<dbReference type="Gene3D" id="1.10.8.60">
    <property type="match status" value="1"/>
</dbReference>
<proteinExistence type="inferred from homology"/>
<keyword evidence="7" id="KW-0067">ATP-binding</keyword>
<protein>
    <recommendedName>
        <fullName evidence="9">AAA+ ATPase domain-containing protein</fullName>
    </recommendedName>
</protein>
<evidence type="ECO:0000256" key="8">
    <source>
        <dbReference type="ARBA" id="ARBA00023242"/>
    </source>
</evidence>
<dbReference type="GO" id="GO:0003677">
    <property type="term" value="F:DNA binding"/>
    <property type="evidence" value="ECO:0007669"/>
    <property type="project" value="InterPro"/>
</dbReference>
<dbReference type="CDD" id="cd00009">
    <property type="entry name" value="AAA"/>
    <property type="match status" value="1"/>
</dbReference>
<dbReference type="FunFam" id="1.10.8.60:FF:000032">
    <property type="entry name" value="Replication factor C subunit 4"/>
    <property type="match status" value="1"/>
</dbReference>
<evidence type="ECO:0000256" key="4">
    <source>
        <dbReference type="ARBA" id="ARBA00011480"/>
    </source>
</evidence>
<evidence type="ECO:0000256" key="5">
    <source>
        <dbReference type="ARBA" id="ARBA00022705"/>
    </source>
</evidence>
<comment type="similarity">
    <text evidence="3">Belongs to the activator 1 small subunits family.</text>
</comment>
<dbReference type="Proteomes" id="UP000298416">
    <property type="component" value="Unassembled WGS sequence"/>
</dbReference>
<comment type="caution">
    <text evidence="10">The sequence shown here is derived from an EMBL/GenBank/DDBJ whole genome shotgun (WGS) entry which is preliminary data.</text>
</comment>
<dbReference type="Pfam" id="PF00004">
    <property type="entry name" value="AAA"/>
    <property type="match status" value="1"/>
</dbReference>
<dbReference type="GO" id="GO:0006281">
    <property type="term" value="P:DNA repair"/>
    <property type="evidence" value="ECO:0007669"/>
    <property type="project" value="TreeGrafter"/>
</dbReference>
<dbReference type="InterPro" id="IPR050238">
    <property type="entry name" value="DNA_Rep/Repair_Clamp_Loader"/>
</dbReference>
<comment type="function">
    <text evidence="1">May be involved in DNA replication and thus regulate cell proliferation.</text>
</comment>
<dbReference type="InterPro" id="IPR027417">
    <property type="entry name" value="P-loop_NTPase"/>
</dbReference>
<reference evidence="10" key="2">
    <citation type="submission" date="2020-08" db="EMBL/GenBank/DDBJ databases">
        <title>Plant Genome Project.</title>
        <authorList>
            <person name="Zhang R.-G."/>
        </authorList>
    </citation>
    <scope>NUCLEOTIDE SEQUENCE</scope>
    <source>
        <strain evidence="10">Huo1</strain>
        <tissue evidence="10">Leaf</tissue>
    </source>
</reference>
<dbReference type="InterPro" id="IPR047854">
    <property type="entry name" value="RFC_lid"/>
</dbReference>
<dbReference type="GO" id="GO:0006261">
    <property type="term" value="P:DNA-templated DNA replication"/>
    <property type="evidence" value="ECO:0007669"/>
    <property type="project" value="TreeGrafter"/>
</dbReference>
<keyword evidence="5" id="KW-0235">DNA replication</keyword>
<accession>A0A8X8W6T4</accession>
<dbReference type="GO" id="GO:0005663">
    <property type="term" value="C:DNA replication factor C complex"/>
    <property type="evidence" value="ECO:0007669"/>
    <property type="project" value="TreeGrafter"/>
</dbReference>